<reference evidence="1 2" key="1">
    <citation type="submission" date="2013-02" db="EMBL/GenBank/DDBJ databases">
        <authorList>
            <person name="Harkins D.M."/>
            <person name="Durkin A.S."/>
            <person name="Brinkac L.M."/>
            <person name="Haft D.H."/>
            <person name="Selengut J.D."/>
            <person name="Sanka R."/>
            <person name="DePew J."/>
            <person name="Purushe J."/>
            <person name="Haake D.A."/>
            <person name="Matsunaga J."/>
            <person name="Vinetz J.M."/>
            <person name="Sutton G.G."/>
            <person name="Nierman W.C."/>
            <person name="Fouts D.E."/>
        </authorList>
    </citation>
    <scope>NUCLEOTIDE SEQUENCE [LARGE SCALE GENOMIC DNA]</scope>
    <source>
        <strain evidence="1 2">Ecochallenge</strain>
    </source>
</reference>
<proteinExistence type="predicted"/>
<dbReference type="AlphaFoldDB" id="N1U6N4"/>
<evidence type="ECO:0000313" key="2">
    <source>
        <dbReference type="Proteomes" id="UP000012249"/>
    </source>
</evidence>
<gene>
    <name evidence="1" type="ORF">LEP1GSC043_4173</name>
</gene>
<sequence>MDFRGFLKKASFLSFRSLIFLIRQKTQVPPLSPMFLVSGPSVIFFT</sequence>
<evidence type="ECO:0000313" key="1">
    <source>
        <dbReference type="EMBL" id="EMY16148.1"/>
    </source>
</evidence>
<dbReference type="EMBL" id="AHMI02000043">
    <property type="protein sequence ID" value="EMY16148.1"/>
    <property type="molecule type" value="Genomic_DNA"/>
</dbReference>
<accession>N1U6N4</accession>
<protein>
    <submittedName>
        <fullName evidence="1">Uncharacterized protein</fullName>
    </submittedName>
</protein>
<name>N1U6N4_9LEPT</name>
<comment type="caution">
    <text evidence="1">The sequence shown here is derived from an EMBL/GenBank/DDBJ whole genome shotgun (WGS) entry which is preliminary data.</text>
</comment>
<organism evidence="1 2">
    <name type="scientific">Leptospira weilii str. Ecochallenge</name>
    <dbReference type="NCBI Taxonomy" id="1049986"/>
    <lineage>
        <taxon>Bacteria</taxon>
        <taxon>Pseudomonadati</taxon>
        <taxon>Spirochaetota</taxon>
        <taxon>Spirochaetia</taxon>
        <taxon>Leptospirales</taxon>
        <taxon>Leptospiraceae</taxon>
        <taxon>Leptospira</taxon>
    </lineage>
</organism>
<dbReference type="Proteomes" id="UP000012249">
    <property type="component" value="Unassembled WGS sequence"/>
</dbReference>